<feature type="domain" description="Helicase C-terminal" evidence="1">
    <location>
        <begin position="1"/>
        <end position="142"/>
    </location>
</feature>
<dbReference type="PROSITE" id="PS51194">
    <property type="entry name" value="HELICASE_CTER"/>
    <property type="match status" value="1"/>
</dbReference>
<evidence type="ECO:0000313" key="2">
    <source>
        <dbReference type="EMBL" id="MBC8318171.1"/>
    </source>
</evidence>
<dbReference type="SMART" id="SM00490">
    <property type="entry name" value="HELICc"/>
    <property type="match status" value="1"/>
</dbReference>
<gene>
    <name evidence="2" type="ORF">H8E41_09710</name>
</gene>
<proteinExistence type="predicted"/>
<dbReference type="AlphaFoldDB" id="A0A8J6TD08"/>
<organism evidence="2 3">
    <name type="scientific">Candidatus Desulfobia pelagia</name>
    <dbReference type="NCBI Taxonomy" id="2841692"/>
    <lineage>
        <taxon>Bacteria</taxon>
        <taxon>Pseudomonadati</taxon>
        <taxon>Thermodesulfobacteriota</taxon>
        <taxon>Desulfobulbia</taxon>
        <taxon>Desulfobulbales</taxon>
        <taxon>Desulfobulbaceae</taxon>
        <taxon>Candidatus Desulfobia</taxon>
    </lineage>
</organism>
<dbReference type="InterPro" id="IPR027417">
    <property type="entry name" value="P-loop_NTPase"/>
</dbReference>
<name>A0A8J6TD08_9BACT</name>
<protein>
    <recommendedName>
        <fullName evidence="1">Helicase C-terminal domain-containing protein</fullName>
    </recommendedName>
</protein>
<sequence>MEVIKNIIYEDSPGCEVIVATGAKGSNRKRVNKLFALGSEEKNMLALCSDAMSEGLNLQQASAVLLLDMPSVIRIAEQRVGRVDRMNSPHEYIEVWWPKDTESFSLKADRKFFQRHKEVKEILGSNLPLPENLIPEGIQGEGPSTAEEMIQRLNELERAGQVWDGIQDAFQPVRDLVHHEKGIVPGEVYQHICHSKARVVSTVSLVRSKKAWAFLAIGGIDRGAPKWLLLENLKAQPITHLDEIALKLREMLADTIEERAMDKVGPQLIDDFLNRTLETEKSLLPRKKQRALKEMELVLGHYLKQAESQKDRQRIDVVKDAQKMLDIPSKEQDRPDLDAVAEAWLDLIRETWYERLMQRRRFKPLRLKDIRKDLRYKPIDTEKITAAFNSIPLAMPIHNRVVSAIIGVPD</sequence>
<dbReference type="EMBL" id="JACNJZ010000136">
    <property type="protein sequence ID" value="MBC8318171.1"/>
    <property type="molecule type" value="Genomic_DNA"/>
</dbReference>
<comment type="caution">
    <text evidence="2">The sequence shown here is derived from an EMBL/GenBank/DDBJ whole genome shotgun (WGS) entry which is preliminary data.</text>
</comment>
<dbReference type="SUPFAM" id="SSF52540">
    <property type="entry name" value="P-loop containing nucleoside triphosphate hydrolases"/>
    <property type="match status" value="1"/>
</dbReference>
<evidence type="ECO:0000259" key="1">
    <source>
        <dbReference type="PROSITE" id="PS51194"/>
    </source>
</evidence>
<dbReference type="Proteomes" id="UP000614424">
    <property type="component" value="Unassembled WGS sequence"/>
</dbReference>
<reference evidence="2 3" key="1">
    <citation type="submission" date="2020-08" db="EMBL/GenBank/DDBJ databases">
        <title>Bridging the membrane lipid divide: bacteria of the FCB group superphylum have the potential to synthesize archaeal ether lipids.</title>
        <authorList>
            <person name="Villanueva L."/>
            <person name="Von Meijenfeldt F.A.B."/>
            <person name="Westbye A.B."/>
            <person name="Yadav S."/>
            <person name="Hopmans E.C."/>
            <person name="Dutilh B.E."/>
            <person name="Sinninghe Damste J.S."/>
        </authorList>
    </citation>
    <scope>NUCLEOTIDE SEQUENCE [LARGE SCALE GENOMIC DNA]</scope>
    <source>
        <strain evidence="2">NIOZ-UU47</strain>
    </source>
</reference>
<accession>A0A8J6TD08</accession>
<dbReference type="Gene3D" id="3.40.50.300">
    <property type="entry name" value="P-loop containing nucleotide triphosphate hydrolases"/>
    <property type="match status" value="1"/>
</dbReference>
<evidence type="ECO:0000313" key="3">
    <source>
        <dbReference type="Proteomes" id="UP000614424"/>
    </source>
</evidence>
<dbReference type="InterPro" id="IPR001650">
    <property type="entry name" value="Helicase_C-like"/>
</dbReference>
<dbReference type="Pfam" id="PF00271">
    <property type="entry name" value="Helicase_C"/>
    <property type="match status" value="1"/>
</dbReference>